<dbReference type="Proteomes" id="UP000681720">
    <property type="component" value="Unassembled WGS sequence"/>
</dbReference>
<name>A0A8S3C236_9BILA</name>
<evidence type="ECO:0000313" key="1">
    <source>
        <dbReference type="EMBL" id="CAF4879860.1"/>
    </source>
</evidence>
<feature type="non-terminal residue" evidence="1">
    <location>
        <position position="11"/>
    </location>
</feature>
<dbReference type="EMBL" id="CAJOBJ010229434">
    <property type="protein sequence ID" value="CAF5051484.1"/>
    <property type="molecule type" value="Genomic_DNA"/>
</dbReference>
<proteinExistence type="predicted"/>
<organism evidence="1 3">
    <name type="scientific">Rotaria magnacalcarata</name>
    <dbReference type="NCBI Taxonomy" id="392030"/>
    <lineage>
        <taxon>Eukaryota</taxon>
        <taxon>Metazoa</taxon>
        <taxon>Spiralia</taxon>
        <taxon>Gnathifera</taxon>
        <taxon>Rotifera</taxon>
        <taxon>Eurotatoria</taxon>
        <taxon>Bdelloidea</taxon>
        <taxon>Philodinida</taxon>
        <taxon>Philodinidae</taxon>
        <taxon>Rotaria</taxon>
    </lineage>
</organism>
<gene>
    <name evidence="1" type="ORF">BYL167_LOCUS51302</name>
    <name evidence="2" type="ORF">GIL414_LOCUS59989</name>
</gene>
<sequence length="11" mass="1135">MNSSSESPPLS</sequence>
<protein>
    <submittedName>
        <fullName evidence="1">Uncharacterized protein</fullName>
    </submittedName>
</protein>
<accession>A0A8S3C236</accession>
<evidence type="ECO:0000313" key="3">
    <source>
        <dbReference type="Proteomes" id="UP000681967"/>
    </source>
</evidence>
<reference evidence="1" key="1">
    <citation type="submission" date="2021-02" db="EMBL/GenBank/DDBJ databases">
        <authorList>
            <person name="Nowell W R."/>
        </authorList>
    </citation>
    <scope>NUCLEOTIDE SEQUENCE</scope>
</reference>
<comment type="caution">
    <text evidence="1">The sequence shown here is derived from an EMBL/GenBank/DDBJ whole genome shotgun (WGS) entry which is preliminary data.</text>
</comment>
<dbReference type="Proteomes" id="UP000681967">
    <property type="component" value="Unassembled WGS sequence"/>
</dbReference>
<evidence type="ECO:0000313" key="2">
    <source>
        <dbReference type="EMBL" id="CAF5051484.1"/>
    </source>
</evidence>
<dbReference type="EMBL" id="CAJOBH010161369">
    <property type="protein sequence ID" value="CAF4879860.1"/>
    <property type="molecule type" value="Genomic_DNA"/>
</dbReference>